<evidence type="ECO:0000313" key="3">
    <source>
        <dbReference type="Proteomes" id="UP000219435"/>
    </source>
</evidence>
<accession>A0A285VJE6</accession>
<dbReference type="RefSeq" id="WP_097197115.1">
    <property type="nucleotide sequence ID" value="NZ_OBQI01000008.1"/>
</dbReference>
<dbReference type="AlphaFoldDB" id="A0A285VJE6"/>
<name>A0A285VJE6_9ACTN</name>
<dbReference type="GO" id="GO:0035438">
    <property type="term" value="F:cyclic-di-GMP binding"/>
    <property type="evidence" value="ECO:0007669"/>
    <property type="project" value="InterPro"/>
</dbReference>
<proteinExistence type="predicted"/>
<dbReference type="Proteomes" id="UP000219435">
    <property type="component" value="Unassembled WGS sequence"/>
</dbReference>
<protein>
    <submittedName>
        <fullName evidence="2">PilZ domain-containing protein</fullName>
    </submittedName>
</protein>
<dbReference type="SUPFAM" id="SSF141371">
    <property type="entry name" value="PilZ domain-like"/>
    <property type="match status" value="1"/>
</dbReference>
<reference evidence="3" key="1">
    <citation type="submission" date="2017-08" db="EMBL/GenBank/DDBJ databases">
        <authorList>
            <person name="Varghese N."/>
            <person name="Submissions S."/>
        </authorList>
    </citation>
    <scope>NUCLEOTIDE SEQUENCE [LARGE SCALE GENOMIC DNA]</scope>
    <source>
        <strain evidence="3">DSM 4725</strain>
    </source>
</reference>
<dbReference type="Gene3D" id="2.40.10.220">
    <property type="entry name" value="predicted glycosyltransferase like domains"/>
    <property type="match status" value="1"/>
</dbReference>
<sequence>MTSVPGVDHPEEQGEADVTLAARGISVSSRVEFVGDGVITVRPSAGEFVEQSVVAPGDSVEVYWKAAETRRALPAQVLEVETGTVVRWRLRITGPAEESQRRTAVRGRVSVPVTAGHGSVDLKGESVDLSENGIRAQFEGFGALPESGAALDLAFTLEDGEVRTKAEVVRAQARGARWVMSIRFVGIQEKDQDRVRRRVFQALREERARSME</sequence>
<keyword evidence="3" id="KW-1185">Reference proteome</keyword>
<feature type="domain" description="PilZ" evidence="1">
    <location>
        <begin position="100"/>
        <end position="201"/>
    </location>
</feature>
<evidence type="ECO:0000259" key="1">
    <source>
        <dbReference type="Pfam" id="PF07238"/>
    </source>
</evidence>
<organism evidence="2 3">
    <name type="scientific">Blastococcus aggregatus</name>
    <dbReference type="NCBI Taxonomy" id="38502"/>
    <lineage>
        <taxon>Bacteria</taxon>
        <taxon>Bacillati</taxon>
        <taxon>Actinomycetota</taxon>
        <taxon>Actinomycetes</taxon>
        <taxon>Geodermatophilales</taxon>
        <taxon>Geodermatophilaceae</taxon>
        <taxon>Blastococcus</taxon>
    </lineage>
</organism>
<dbReference type="EMBL" id="OBQI01000008">
    <property type="protein sequence ID" value="SOC53316.1"/>
    <property type="molecule type" value="Genomic_DNA"/>
</dbReference>
<evidence type="ECO:0000313" key="2">
    <source>
        <dbReference type="EMBL" id="SOC53316.1"/>
    </source>
</evidence>
<gene>
    <name evidence="2" type="ORF">SAMN05660748_4392</name>
</gene>
<dbReference type="InterPro" id="IPR009875">
    <property type="entry name" value="PilZ_domain"/>
</dbReference>
<dbReference type="OrthoDB" id="3284647at2"/>
<dbReference type="Pfam" id="PF07238">
    <property type="entry name" value="PilZ"/>
    <property type="match status" value="1"/>
</dbReference>